<keyword evidence="2" id="KW-1185">Reference proteome</keyword>
<feature type="non-terminal residue" evidence="1">
    <location>
        <position position="57"/>
    </location>
</feature>
<evidence type="ECO:0000313" key="2">
    <source>
        <dbReference type="Proteomes" id="UP000789920"/>
    </source>
</evidence>
<proteinExistence type="predicted"/>
<sequence length="57" mass="6964">KAMFDFSKYSYKQKDMFYDNAKYQELEVFLRLYNFDTDLVTNQQEECIQSVKVFSLL</sequence>
<feature type="non-terminal residue" evidence="1">
    <location>
        <position position="1"/>
    </location>
</feature>
<gene>
    <name evidence="1" type="ORF">RPERSI_LOCUS18391</name>
</gene>
<protein>
    <submittedName>
        <fullName evidence="1">32021_t:CDS:1</fullName>
    </submittedName>
</protein>
<dbReference type="Proteomes" id="UP000789920">
    <property type="component" value="Unassembled WGS sequence"/>
</dbReference>
<evidence type="ECO:0000313" key="1">
    <source>
        <dbReference type="EMBL" id="CAG8786490.1"/>
    </source>
</evidence>
<dbReference type="EMBL" id="CAJVQC010048635">
    <property type="protein sequence ID" value="CAG8786490.1"/>
    <property type="molecule type" value="Genomic_DNA"/>
</dbReference>
<reference evidence="1" key="1">
    <citation type="submission" date="2021-06" db="EMBL/GenBank/DDBJ databases">
        <authorList>
            <person name="Kallberg Y."/>
            <person name="Tangrot J."/>
            <person name="Rosling A."/>
        </authorList>
    </citation>
    <scope>NUCLEOTIDE SEQUENCE</scope>
    <source>
        <strain evidence="1">MA461A</strain>
    </source>
</reference>
<organism evidence="1 2">
    <name type="scientific">Racocetra persica</name>
    <dbReference type="NCBI Taxonomy" id="160502"/>
    <lineage>
        <taxon>Eukaryota</taxon>
        <taxon>Fungi</taxon>
        <taxon>Fungi incertae sedis</taxon>
        <taxon>Mucoromycota</taxon>
        <taxon>Glomeromycotina</taxon>
        <taxon>Glomeromycetes</taxon>
        <taxon>Diversisporales</taxon>
        <taxon>Gigasporaceae</taxon>
        <taxon>Racocetra</taxon>
    </lineage>
</organism>
<accession>A0ACA9RCN8</accession>
<comment type="caution">
    <text evidence="1">The sequence shown here is derived from an EMBL/GenBank/DDBJ whole genome shotgun (WGS) entry which is preliminary data.</text>
</comment>
<name>A0ACA9RCN8_9GLOM</name>